<feature type="compositionally biased region" description="Low complexity" evidence="11">
    <location>
        <begin position="521"/>
        <end position="532"/>
    </location>
</feature>
<evidence type="ECO:0000256" key="1">
    <source>
        <dbReference type="ARBA" id="ARBA00004323"/>
    </source>
</evidence>
<dbReference type="GO" id="GO:0000139">
    <property type="term" value="C:Golgi membrane"/>
    <property type="evidence" value="ECO:0007669"/>
    <property type="project" value="UniProtKB-SubCell"/>
</dbReference>
<keyword evidence="12" id="KW-1185">Reference proteome</keyword>
<gene>
    <name evidence="13" type="primary">LOC116955524</name>
</gene>
<comment type="subcellular location">
    <subcellularLocation>
        <location evidence="1">Golgi apparatus membrane</location>
        <topology evidence="1">Single-pass type II membrane protein</topology>
    </subcellularLocation>
</comment>
<evidence type="ECO:0000256" key="10">
    <source>
        <dbReference type="ARBA" id="ARBA00023180"/>
    </source>
</evidence>
<comment type="similarity">
    <text evidence="2">Belongs to the glycosyltransferase 29 family.</text>
</comment>
<evidence type="ECO:0000313" key="12">
    <source>
        <dbReference type="Proteomes" id="UP001318040"/>
    </source>
</evidence>
<feature type="compositionally biased region" description="Basic and acidic residues" evidence="11">
    <location>
        <begin position="159"/>
        <end position="174"/>
    </location>
</feature>
<keyword evidence="7" id="KW-1133">Transmembrane helix</keyword>
<dbReference type="Proteomes" id="UP001318040">
    <property type="component" value="Chromosome 60"/>
</dbReference>
<keyword evidence="4" id="KW-0808">Transferase</keyword>
<keyword evidence="5" id="KW-0812">Transmembrane</keyword>
<dbReference type="GO" id="GO:0009311">
    <property type="term" value="P:oligosaccharide metabolic process"/>
    <property type="evidence" value="ECO:0007669"/>
    <property type="project" value="TreeGrafter"/>
</dbReference>
<evidence type="ECO:0000256" key="7">
    <source>
        <dbReference type="ARBA" id="ARBA00022989"/>
    </source>
</evidence>
<keyword evidence="8" id="KW-0333">Golgi apparatus</keyword>
<dbReference type="KEGG" id="pmrn:116955524"/>
<organism evidence="12 13">
    <name type="scientific">Petromyzon marinus</name>
    <name type="common">Sea lamprey</name>
    <dbReference type="NCBI Taxonomy" id="7757"/>
    <lineage>
        <taxon>Eukaryota</taxon>
        <taxon>Metazoa</taxon>
        <taxon>Chordata</taxon>
        <taxon>Craniata</taxon>
        <taxon>Vertebrata</taxon>
        <taxon>Cyclostomata</taxon>
        <taxon>Hyperoartia</taxon>
        <taxon>Petromyzontiformes</taxon>
        <taxon>Petromyzontidae</taxon>
        <taxon>Petromyzon</taxon>
    </lineage>
</organism>
<evidence type="ECO:0000256" key="5">
    <source>
        <dbReference type="ARBA" id="ARBA00022692"/>
    </source>
</evidence>
<dbReference type="PANTHER" id="PTHR11987:SF50">
    <property type="entry name" value="ALPHA-2,8-SIALYLTRANSFERASE 8F"/>
    <property type="match status" value="1"/>
</dbReference>
<dbReference type="InterPro" id="IPR038578">
    <property type="entry name" value="GT29-like_sf"/>
</dbReference>
<sequence length="582" mass="64585">MTSHTDPALIRASGSEALGSDHWLALPGPEKISPLMLCTAGEVMAIDSPLCGWTRPVDEMVQSERLAADPRPQYGWSESQERRRGEATAVKCEQPSAGPKAKVKLSPQCRQILTSIASDPPPQTFNEQSVVEKILKVRDCPWLENRTEIDAFRAMSSMPRDDFQHDQQERRRGEGTAVDGELQSAGASADQVRHVAAPTSVSARNDTEPPAVPLSKARPKVKVKLSPQCRQTLTSIANDPPPKTFNEQSVVEKILKVRDCPWLENRTEIDAFRSTHANATGGASQVVITRSNSPINTSIVFDQSRKTLVVDAKVTNFFLKEFPEQSGRYPRCAVVGNGGILANSSCGSQIDAADFVIRCNIPPVGGDFQDDVGSKTDIVTSNPTIFIKRFESLIGSRKEFIRKMSSYGASILLIPAFSVSAYTSLAYRAIFTLDDFESQQRVAFFNPSYMRAISRFWKKRGVRESHLTSGLMMTSVAMDLCDEVHVYGFWPFVHDLPTPAQVKEDERRRTPKRSRKRKKGAQTAVAPTATAVDRPPGRRLPHHYYDDQQPKTVHSMPSEFAELLRLHSRGVLRLHVNACGEQ</sequence>
<feature type="compositionally biased region" description="Basic residues" evidence="11">
    <location>
        <begin position="509"/>
        <end position="520"/>
    </location>
</feature>
<evidence type="ECO:0000256" key="6">
    <source>
        <dbReference type="ARBA" id="ARBA00022968"/>
    </source>
</evidence>
<keyword evidence="3" id="KW-0328">Glycosyltransferase</keyword>
<keyword evidence="6" id="KW-0735">Signal-anchor</keyword>
<dbReference type="Pfam" id="PF00777">
    <property type="entry name" value="Glyco_transf_29"/>
    <property type="match status" value="1"/>
</dbReference>
<dbReference type="Gene3D" id="3.90.1480.20">
    <property type="entry name" value="Glycosyl transferase family 29"/>
    <property type="match status" value="1"/>
</dbReference>
<feature type="region of interest" description="Disordered" evidence="11">
    <location>
        <begin position="68"/>
        <end position="104"/>
    </location>
</feature>
<evidence type="ECO:0000313" key="13">
    <source>
        <dbReference type="RefSeq" id="XP_032832548.1"/>
    </source>
</evidence>
<evidence type="ECO:0000256" key="9">
    <source>
        <dbReference type="ARBA" id="ARBA00023136"/>
    </source>
</evidence>
<protein>
    <submittedName>
        <fullName evidence="13">Alpha-2,8-sialyltransferase 8F-like</fullName>
    </submittedName>
</protein>
<dbReference type="AlphaFoldDB" id="A0AAJ7UD24"/>
<dbReference type="InterPro" id="IPR050943">
    <property type="entry name" value="Glycosyltr_29_Sialyltrsf"/>
</dbReference>
<feature type="region of interest" description="Disordered" evidence="11">
    <location>
        <begin position="153"/>
        <end position="221"/>
    </location>
</feature>
<dbReference type="GO" id="GO:0006491">
    <property type="term" value="P:N-glycan processing"/>
    <property type="evidence" value="ECO:0007669"/>
    <property type="project" value="TreeGrafter"/>
</dbReference>
<dbReference type="RefSeq" id="XP_032832548.1">
    <property type="nucleotide sequence ID" value="XM_032976657.1"/>
</dbReference>
<proteinExistence type="inferred from homology"/>
<dbReference type="PANTHER" id="PTHR11987">
    <property type="entry name" value="ALPHA-2,8-SIALYLTRANSFERASE"/>
    <property type="match status" value="1"/>
</dbReference>
<keyword evidence="10" id="KW-0325">Glycoprotein</keyword>
<dbReference type="GO" id="GO:0003828">
    <property type="term" value="F:alpha-N-acetylneuraminate alpha-2,8-sialyltransferase activity"/>
    <property type="evidence" value="ECO:0007669"/>
    <property type="project" value="TreeGrafter"/>
</dbReference>
<reference evidence="13" key="1">
    <citation type="submission" date="2025-08" db="UniProtKB">
        <authorList>
            <consortium name="RefSeq"/>
        </authorList>
    </citation>
    <scope>IDENTIFICATION</scope>
    <source>
        <tissue evidence="13">Sperm</tissue>
    </source>
</reference>
<evidence type="ECO:0000256" key="2">
    <source>
        <dbReference type="ARBA" id="ARBA00006003"/>
    </source>
</evidence>
<evidence type="ECO:0000256" key="3">
    <source>
        <dbReference type="ARBA" id="ARBA00022676"/>
    </source>
</evidence>
<dbReference type="InterPro" id="IPR001675">
    <property type="entry name" value="Glyco_trans_29"/>
</dbReference>
<evidence type="ECO:0000256" key="4">
    <source>
        <dbReference type="ARBA" id="ARBA00022679"/>
    </source>
</evidence>
<accession>A0AAJ7UD24</accession>
<evidence type="ECO:0000256" key="8">
    <source>
        <dbReference type="ARBA" id="ARBA00023034"/>
    </source>
</evidence>
<feature type="region of interest" description="Disordered" evidence="11">
    <location>
        <begin position="501"/>
        <end position="552"/>
    </location>
</feature>
<name>A0AAJ7UD24_PETMA</name>
<evidence type="ECO:0000256" key="11">
    <source>
        <dbReference type="SAM" id="MobiDB-lite"/>
    </source>
</evidence>
<keyword evidence="9" id="KW-0472">Membrane</keyword>